<dbReference type="EMBL" id="FR824083">
    <property type="protein sequence ID" value="CCA17681.1"/>
    <property type="molecule type" value="Genomic_DNA"/>
</dbReference>
<sequence length="102" mass="11409">MGHIASLRAPFITVVDTENGLFEHVSACNNKEITAVYQQRGRAHNRFGLRNQKNTCSDSGTQHLLDIIETVQALRKFEYVLSETLGELVAKIFLQNAVYGSN</sequence>
<proteinExistence type="predicted"/>
<reference evidence="1" key="1">
    <citation type="journal article" date="2011" name="PLoS Biol.">
        <title>Gene gain and loss during evolution of obligate parasitism in the white rust pathogen of Arabidopsis thaliana.</title>
        <authorList>
            <person name="Kemen E."/>
            <person name="Gardiner A."/>
            <person name="Schultz-Larsen T."/>
            <person name="Kemen A.C."/>
            <person name="Balmuth A.L."/>
            <person name="Robert-Seilaniantz A."/>
            <person name="Bailey K."/>
            <person name="Holub E."/>
            <person name="Studholme D.J."/>
            <person name="Maclean D."/>
            <person name="Jones J.D."/>
        </authorList>
    </citation>
    <scope>NUCLEOTIDE SEQUENCE</scope>
</reference>
<gene>
    <name evidence="1" type="primary">AlNc14C38G3335</name>
    <name evidence="1" type="ORF">ALNC14_038240</name>
</gene>
<organism evidence="1">
    <name type="scientific">Albugo laibachii Nc14</name>
    <dbReference type="NCBI Taxonomy" id="890382"/>
    <lineage>
        <taxon>Eukaryota</taxon>
        <taxon>Sar</taxon>
        <taxon>Stramenopiles</taxon>
        <taxon>Oomycota</taxon>
        <taxon>Peronosporomycetes</taxon>
        <taxon>Albuginales</taxon>
        <taxon>Albuginaceae</taxon>
        <taxon>Albugo</taxon>
    </lineage>
</organism>
<evidence type="ECO:0000313" key="1">
    <source>
        <dbReference type="EMBL" id="CCA17681.1"/>
    </source>
</evidence>
<name>F0W968_9STRA</name>
<dbReference type="HOGENOM" id="CLU_2282681_0_0_1"/>
<protein>
    <submittedName>
        <fullName evidence="1">AlNc14C38G3335 protein</fullName>
    </submittedName>
</protein>
<reference evidence="1" key="2">
    <citation type="submission" date="2011-02" db="EMBL/GenBank/DDBJ databases">
        <authorList>
            <person name="MacLean D."/>
        </authorList>
    </citation>
    <scope>NUCLEOTIDE SEQUENCE</scope>
</reference>
<dbReference type="AlphaFoldDB" id="F0W968"/>
<accession>F0W968</accession>